<dbReference type="SUPFAM" id="SSF82714">
    <property type="entry name" value="Multidrug efflux transporter AcrB TolC docking domain, DN and DC subdomains"/>
    <property type="match status" value="1"/>
</dbReference>
<organism evidence="1">
    <name type="scientific">marine sediment metagenome</name>
    <dbReference type="NCBI Taxonomy" id="412755"/>
    <lineage>
        <taxon>unclassified sequences</taxon>
        <taxon>metagenomes</taxon>
        <taxon>ecological metagenomes</taxon>
    </lineage>
</organism>
<dbReference type="PANTHER" id="PTHR32063:SF19">
    <property type="entry name" value="CATION EFFLUX SYSTEM PROTEIN CUSA"/>
    <property type="match status" value="1"/>
</dbReference>
<comment type="caution">
    <text evidence="1">The sequence shown here is derived from an EMBL/GenBank/DDBJ whole genome shotgun (WGS) entry which is preliminary data.</text>
</comment>
<evidence type="ECO:0000313" key="1">
    <source>
        <dbReference type="EMBL" id="KKK75177.1"/>
    </source>
</evidence>
<protein>
    <recommendedName>
        <fullName evidence="2">Acriflavin resistance protein</fullName>
    </recommendedName>
</protein>
<reference evidence="1" key="1">
    <citation type="journal article" date="2015" name="Nature">
        <title>Complex archaea that bridge the gap between prokaryotes and eukaryotes.</title>
        <authorList>
            <person name="Spang A."/>
            <person name="Saw J.H."/>
            <person name="Jorgensen S.L."/>
            <person name="Zaremba-Niedzwiedzka K."/>
            <person name="Martijn J."/>
            <person name="Lind A.E."/>
            <person name="van Eijk R."/>
            <person name="Schleper C."/>
            <person name="Guy L."/>
            <person name="Ettema T.J."/>
        </authorList>
    </citation>
    <scope>NUCLEOTIDE SEQUENCE</scope>
</reference>
<gene>
    <name evidence="1" type="ORF">LCGC14_2876360</name>
</gene>
<evidence type="ECO:0008006" key="2">
    <source>
        <dbReference type="Google" id="ProtNLM"/>
    </source>
</evidence>
<dbReference type="InterPro" id="IPR027463">
    <property type="entry name" value="AcrB_DN_DC_subdom"/>
</dbReference>
<dbReference type="Gene3D" id="3.30.2090.10">
    <property type="entry name" value="Multidrug efflux transporter AcrB TolC docking domain, DN and DC subdomains"/>
    <property type="match status" value="1"/>
</dbReference>
<proteinExistence type="predicted"/>
<dbReference type="EMBL" id="LAZR01055979">
    <property type="protein sequence ID" value="KKK75177.1"/>
    <property type="molecule type" value="Genomic_DNA"/>
</dbReference>
<accession>A0A0F8Y1D2</accession>
<dbReference type="GO" id="GO:0042910">
    <property type="term" value="F:xenobiotic transmembrane transporter activity"/>
    <property type="evidence" value="ECO:0007669"/>
    <property type="project" value="TreeGrafter"/>
</dbReference>
<sequence>MKYTKKAMAIFKEDIDFYWSRTRVLEKLNSLPAGTLPPGVRPALGPDATSLGQIYWYTLEGRDPQGEPIGGWDLEELRTIQDWYVRYGLLSADGVSEVAGIGGFVREYQIDVDPDAMRAYGVTLQQVFTAVRMSNVDVGARTIEVNKVEYVVRGLGFIKQGSDIEDHTVRGAVEVSRIPVACSASGSAMYPSSLSS</sequence>
<name>A0A0F8Y1D2_9ZZZZ</name>
<dbReference type="InterPro" id="IPR001036">
    <property type="entry name" value="Acrflvin-R"/>
</dbReference>
<dbReference type="Gene3D" id="3.30.70.1320">
    <property type="entry name" value="Multidrug efflux transporter AcrB pore domain like"/>
    <property type="match status" value="1"/>
</dbReference>
<dbReference type="Gene3D" id="3.30.70.1430">
    <property type="entry name" value="Multidrug efflux transporter AcrB pore domain"/>
    <property type="match status" value="1"/>
</dbReference>
<dbReference type="AlphaFoldDB" id="A0A0F8Y1D2"/>
<dbReference type="Pfam" id="PF00873">
    <property type="entry name" value="ACR_tran"/>
    <property type="match status" value="1"/>
</dbReference>
<dbReference type="GO" id="GO:0005886">
    <property type="term" value="C:plasma membrane"/>
    <property type="evidence" value="ECO:0007669"/>
    <property type="project" value="TreeGrafter"/>
</dbReference>
<dbReference type="PANTHER" id="PTHR32063">
    <property type="match status" value="1"/>
</dbReference>